<evidence type="ECO:0000256" key="1">
    <source>
        <dbReference type="SAM" id="MobiDB-lite"/>
    </source>
</evidence>
<keyword evidence="3" id="KW-1185">Reference proteome</keyword>
<reference evidence="2" key="1">
    <citation type="submission" date="2021-06" db="EMBL/GenBank/DDBJ databases">
        <authorList>
            <person name="Kallberg Y."/>
            <person name="Tangrot J."/>
            <person name="Rosling A."/>
        </authorList>
    </citation>
    <scope>NUCLEOTIDE SEQUENCE</scope>
    <source>
        <strain evidence="2">BR232B</strain>
    </source>
</reference>
<sequence length="241" mass="27595">MSTFFDAPMESWTYGTDNMKQEFYPGHSALVAYLQKHEIWSYSEFLTLHQDIIVNALPFSTEWNGLNGIWTKRFLKAAEELDSNAFEDLKNKVVSERSINSLKAYWEEVIRQKMQLAKATPTSKRVLNEQEDLDASAEDEREEGEDDGISYPHQELYSGHSFLVQYLKERASWSYTEFLTLYRDRLIDVAPFGEDWTALDRQFMRAVLAVIPDPSGGVGAPGPLSSGSRSIHCHLVPHHAR</sequence>
<organism evidence="2 3">
    <name type="scientific">Paraglomus brasilianum</name>
    <dbReference type="NCBI Taxonomy" id="144538"/>
    <lineage>
        <taxon>Eukaryota</taxon>
        <taxon>Fungi</taxon>
        <taxon>Fungi incertae sedis</taxon>
        <taxon>Mucoromycota</taxon>
        <taxon>Glomeromycotina</taxon>
        <taxon>Glomeromycetes</taxon>
        <taxon>Paraglomerales</taxon>
        <taxon>Paraglomeraceae</taxon>
        <taxon>Paraglomus</taxon>
    </lineage>
</organism>
<dbReference type="Proteomes" id="UP000789739">
    <property type="component" value="Unassembled WGS sequence"/>
</dbReference>
<gene>
    <name evidence="2" type="ORF">PBRASI_LOCUS9207</name>
</gene>
<evidence type="ECO:0000313" key="3">
    <source>
        <dbReference type="Proteomes" id="UP000789739"/>
    </source>
</evidence>
<proteinExistence type="predicted"/>
<protein>
    <submittedName>
        <fullName evidence="2">11357_t:CDS:1</fullName>
    </submittedName>
</protein>
<name>A0A9N9DC52_9GLOM</name>
<dbReference type="OrthoDB" id="2310773at2759"/>
<dbReference type="AlphaFoldDB" id="A0A9N9DC52"/>
<feature type="region of interest" description="Disordered" evidence="1">
    <location>
        <begin position="121"/>
        <end position="150"/>
    </location>
</feature>
<comment type="caution">
    <text evidence="2">The sequence shown here is derived from an EMBL/GenBank/DDBJ whole genome shotgun (WGS) entry which is preliminary data.</text>
</comment>
<feature type="compositionally biased region" description="Acidic residues" evidence="1">
    <location>
        <begin position="129"/>
        <end position="148"/>
    </location>
</feature>
<dbReference type="EMBL" id="CAJVPI010001901">
    <property type="protein sequence ID" value="CAG8630196.1"/>
    <property type="molecule type" value="Genomic_DNA"/>
</dbReference>
<accession>A0A9N9DC52</accession>
<evidence type="ECO:0000313" key="2">
    <source>
        <dbReference type="EMBL" id="CAG8630196.1"/>
    </source>
</evidence>